<dbReference type="SUPFAM" id="SSF52172">
    <property type="entry name" value="CheY-like"/>
    <property type="match status" value="1"/>
</dbReference>
<keyword evidence="2" id="KW-0067">ATP-binding</keyword>
<sequence>MTDTLLIVEDDHTLRITLGEFLTRRGYSVELAENVATATALAAQQRYALILLDLHLPDGNGLELIGHLRQLDENCLVVIMTAFPEVRTAVAALKAGAYDYINKPFDLEDLLELIRRALETGSLRRELAWRRAQDRGCGLEGMVGNSLAFRQMLNIVQRIASAQRVPVLIHGESGTGKEHVARAIHCQSPRAAGPWIAVNCAALPEALLESEMFGHEKGAFTDAKQAKPGLLELADGGTLFLDEIGDLSLSLQPKLLRVLETQAFRRLGGSREIRVDVRFVAATHRDLRKMIGGGQFREDLYYRLNVGAIDVPPLRERREDILPLAQHFLQRMIPALGVPALRLAAEVVRLLDAYPWPGNIRELRNVMERAAILTPDGLISTTQLPREMLGNTCPDTGGQQETPLRLAEMEQAHIRRVLADCDGNKTRAAEVLGITRATLRNKLREHRITDGEGDEG</sequence>
<dbReference type="PROSITE" id="PS00675">
    <property type="entry name" value="SIGMA54_INTERACT_1"/>
    <property type="match status" value="1"/>
</dbReference>
<dbReference type="GO" id="GO:0043565">
    <property type="term" value="F:sequence-specific DNA binding"/>
    <property type="evidence" value="ECO:0007669"/>
    <property type="project" value="InterPro"/>
</dbReference>
<keyword evidence="5" id="KW-0804">Transcription</keyword>
<evidence type="ECO:0000313" key="11">
    <source>
        <dbReference type="Proteomes" id="UP001223336"/>
    </source>
</evidence>
<dbReference type="SUPFAM" id="SSF46689">
    <property type="entry name" value="Homeodomain-like"/>
    <property type="match status" value="1"/>
</dbReference>
<protein>
    <submittedName>
        <fullName evidence="10">Sigma-54 dependent transcriptional regulator</fullName>
    </submittedName>
</protein>
<keyword evidence="1" id="KW-0547">Nucleotide-binding</keyword>
<dbReference type="Gene3D" id="3.40.50.2300">
    <property type="match status" value="1"/>
</dbReference>
<dbReference type="EMBL" id="CP133216">
    <property type="protein sequence ID" value="WML84845.1"/>
    <property type="molecule type" value="Genomic_DNA"/>
</dbReference>
<dbReference type="PROSITE" id="PS50110">
    <property type="entry name" value="RESPONSE_REGULATORY"/>
    <property type="match status" value="1"/>
</dbReference>
<dbReference type="PANTHER" id="PTHR32071:SF14">
    <property type="entry name" value="TRANSCRIPTIONAL REGULATORY PROTEIN RTCR"/>
    <property type="match status" value="1"/>
</dbReference>
<dbReference type="Proteomes" id="UP001223336">
    <property type="component" value="Unassembled WGS sequence"/>
</dbReference>
<dbReference type="PRINTS" id="PR01590">
    <property type="entry name" value="HTHFIS"/>
</dbReference>
<dbReference type="PANTHER" id="PTHR32071">
    <property type="entry name" value="TRANSCRIPTIONAL REGULATORY PROTEIN"/>
    <property type="match status" value="1"/>
</dbReference>
<feature type="modified residue" description="4-aspartylphosphate" evidence="6">
    <location>
        <position position="53"/>
    </location>
</feature>
<dbReference type="Pfam" id="PF02954">
    <property type="entry name" value="HTH_8"/>
    <property type="match status" value="1"/>
</dbReference>
<evidence type="ECO:0000256" key="6">
    <source>
        <dbReference type="PROSITE-ProRule" id="PRU00169"/>
    </source>
</evidence>
<dbReference type="AlphaFoldDB" id="A0AA51R2T1"/>
<dbReference type="PROSITE" id="PS00688">
    <property type="entry name" value="SIGMA54_INTERACT_3"/>
    <property type="match status" value="1"/>
</dbReference>
<dbReference type="InterPro" id="IPR002197">
    <property type="entry name" value="HTH_Fis"/>
</dbReference>
<evidence type="ECO:0000256" key="2">
    <source>
        <dbReference type="ARBA" id="ARBA00022840"/>
    </source>
</evidence>
<dbReference type="InterPro" id="IPR025943">
    <property type="entry name" value="Sigma_54_int_dom_ATP-bd_2"/>
</dbReference>
<dbReference type="GO" id="GO:0005524">
    <property type="term" value="F:ATP binding"/>
    <property type="evidence" value="ECO:0007669"/>
    <property type="project" value="UniProtKB-KW"/>
</dbReference>
<evidence type="ECO:0000313" key="9">
    <source>
        <dbReference type="EMBL" id="MDQ5768693.1"/>
    </source>
</evidence>
<dbReference type="InterPro" id="IPR027417">
    <property type="entry name" value="P-loop_NTPase"/>
</dbReference>
<dbReference type="EMBL" id="JAVFKN010000010">
    <property type="protein sequence ID" value="MDQ5768693.1"/>
    <property type="molecule type" value="Genomic_DNA"/>
</dbReference>
<dbReference type="SMART" id="SM00448">
    <property type="entry name" value="REC"/>
    <property type="match status" value="1"/>
</dbReference>
<gene>
    <name evidence="9" type="ORF">RCC75_09150</name>
    <name evidence="10" type="ORF">RCG00_00750</name>
</gene>
<evidence type="ECO:0000256" key="1">
    <source>
        <dbReference type="ARBA" id="ARBA00022741"/>
    </source>
</evidence>
<dbReference type="SUPFAM" id="SSF52540">
    <property type="entry name" value="P-loop containing nucleoside triphosphate hydrolases"/>
    <property type="match status" value="1"/>
</dbReference>
<name>A0AA51R2T1_9GAMM</name>
<keyword evidence="3" id="KW-0805">Transcription regulation</keyword>
<dbReference type="InterPro" id="IPR058031">
    <property type="entry name" value="AAA_lid_NorR"/>
</dbReference>
<keyword evidence="4" id="KW-0238">DNA-binding</keyword>
<reference evidence="10 11" key="1">
    <citation type="submission" date="2023-08" db="EMBL/GenBank/DDBJ databases">
        <title>New molecular markers tilS and rpoB for phylogenetic and monitoring studies of the genus Thiothrix biodiversity.</title>
        <authorList>
            <person name="Ravin N.V."/>
            <person name="Smolyakov D."/>
            <person name="Markov N.D."/>
            <person name="Beletsky A.V."/>
            <person name="Mardanov A.V."/>
            <person name="Rudenko T.S."/>
            <person name="Grabovich M.Y."/>
        </authorList>
    </citation>
    <scope>NUCLEOTIDE SEQUENCE</scope>
    <source>
        <strain evidence="10">DNT52</strain>
        <strain evidence="9 11">H33</strain>
        <plasmid evidence="10">pThsubDNT52_1</plasmid>
    </source>
</reference>
<evidence type="ECO:0000256" key="5">
    <source>
        <dbReference type="ARBA" id="ARBA00023163"/>
    </source>
</evidence>
<dbReference type="Gene3D" id="1.10.8.60">
    <property type="match status" value="1"/>
</dbReference>
<evidence type="ECO:0000256" key="3">
    <source>
        <dbReference type="ARBA" id="ARBA00023015"/>
    </source>
</evidence>
<dbReference type="Pfam" id="PF00158">
    <property type="entry name" value="Sigma54_activat"/>
    <property type="match status" value="1"/>
</dbReference>
<dbReference type="Proteomes" id="UP001229862">
    <property type="component" value="Plasmid pThsubDNT52_1"/>
</dbReference>
<evidence type="ECO:0000256" key="4">
    <source>
        <dbReference type="ARBA" id="ARBA00023125"/>
    </source>
</evidence>
<feature type="domain" description="Response regulatory" evidence="8">
    <location>
        <begin position="4"/>
        <end position="118"/>
    </location>
</feature>
<dbReference type="InterPro" id="IPR002078">
    <property type="entry name" value="Sigma_54_int"/>
</dbReference>
<dbReference type="PROSITE" id="PS50045">
    <property type="entry name" value="SIGMA54_INTERACT_4"/>
    <property type="match status" value="1"/>
</dbReference>
<proteinExistence type="predicted"/>
<dbReference type="GO" id="GO:0006355">
    <property type="term" value="P:regulation of DNA-templated transcription"/>
    <property type="evidence" value="ECO:0007669"/>
    <property type="project" value="InterPro"/>
</dbReference>
<dbReference type="InterPro" id="IPR001789">
    <property type="entry name" value="Sig_transdc_resp-reg_receiver"/>
</dbReference>
<dbReference type="InterPro" id="IPR025662">
    <property type="entry name" value="Sigma_54_int_dom_ATP-bd_1"/>
</dbReference>
<geneLocation type="plasmid" evidence="10">
    <name>pThsubDNT52_1</name>
</geneLocation>
<accession>A0AA51R2T1</accession>
<dbReference type="InterPro" id="IPR011006">
    <property type="entry name" value="CheY-like_superfamily"/>
</dbReference>
<evidence type="ECO:0000259" key="7">
    <source>
        <dbReference type="PROSITE" id="PS50045"/>
    </source>
</evidence>
<dbReference type="InterPro" id="IPR003593">
    <property type="entry name" value="AAA+_ATPase"/>
</dbReference>
<keyword evidence="6" id="KW-0597">Phosphoprotein</keyword>
<feature type="domain" description="Sigma-54 factor interaction" evidence="7">
    <location>
        <begin position="142"/>
        <end position="372"/>
    </location>
</feature>
<dbReference type="PROSITE" id="PS00676">
    <property type="entry name" value="SIGMA54_INTERACT_2"/>
    <property type="match status" value="1"/>
</dbReference>
<dbReference type="RefSeq" id="WP_308134662.1">
    <property type="nucleotide sequence ID" value="NZ_CP133216.1"/>
</dbReference>
<dbReference type="CDD" id="cd00009">
    <property type="entry name" value="AAA"/>
    <property type="match status" value="1"/>
</dbReference>
<organism evidence="10">
    <name type="scientific">Thiothrix subterranea</name>
    <dbReference type="NCBI Taxonomy" id="2735563"/>
    <lineage>
        <taxon>Bacteria</taxon>
        <taxon>Pseudomonadati</taxon>
        <taxon>Pseudomonadota</taxon>
        <taxon>Gammaproteobacteria</taxon>
        <taxon>Thiotrichales</taxon>
        <taxon>Thiotrichaceae</taxon>
        <taxon>Thiothrix</taxon>
    </lineage>
</organism>
<keyword evidence="11" id="KW-1185">Reference proteome</keyword>
<dbReference type="Gene3D" id="3.40.50.300">
    <property type="entry name" value="P-loop containing nucleotide triphosphate hydrolases"/>
    <property type="match status" value="1"/>
</dbReference>
<dbReference type="SMART" id="SM00382">
    <property type="entry name" value="AAA"/>
    <property type="match status" value="1"/>
</dbReference>
<dbReference type="Pfam" id="PF25601">
    <property type="entry name" value="AAA_lid_14"/>
    <property type="match status" value="1"/>
</dbReference>
<dbReference type="Pfam" id="PF00072">
    <property type="entry name" value="Response_reg"/>
    <property type="match status" value="1"/>
</dbReference>
<dbReference type="InterPro" id="IPR009057">
    <property type="entry name" value="Homeodomain-like_sf"/>
</dbReference>
<evidence type="ECO:0000313" key="10">
    <source>
        <dbReference type="EMBL" id="WML84845.1"/>
    </source>
</evidence>
<dbReference type="FunFam" id="3.40.50.300:FF:000006">
    <property type="entry name" value="DNA-binding transcriptional regulator NtrC"/>
    <property type="match status" value="1"/>
</dbReference>
<dbReference type="Gene3D" id="1.10.10.60">
    <property type="entry name" value="Homeodomain-like"/>
    <property type="match status" value="1"/>
</dbReference>
<keyword evidence="10" id="KW-0614">Plasmid</keyword>
<dbReference type="InterPro" id="IPR025944">
    <property type="entry name" value="Sigma_54_int_dom_CS"/>
</dbReference>
<evidence type="ECO:0000259" key="8">
    <source>
        <dbReference type="PROSITE" id="PS50110"/>
    </source>
</evidence>
<dbReference type="GO" id="GO:0000160">
    <property type="term" value="P:phosphorelay signal transduction system"/>
    <property type="evidence" value="ECO:0007669"/>
    <property type="project" value="InterPro"/>
</dbReference>